<dbReference type="Proteomes" id="UP000822688">
    <property type="component" value="Chromosome 2"/>
</dbReference>
<dbReference type="SUPFAM" id="SSF50182">
    <property type="entry name" value="Sm-like ribonucleoproteins"/>
    <property type="match status" value="1"/>
</dbReference>
<evidence type="ECO:0000256" key="4">
    <source>
        <dbReference type="ARBA" id="ARBA00022989"/>
    </source>
</evidence>
<evidence type="ECO:0000256" key="2">
    <source>
        <dbReference type="ARBA" id="ARBA00008017"/>
    </source>
</evidence>
<dbReference type="InterPro" id="IPR006685">
    <property type="entry name" value="MscS_channel_2nd"/>
</dbReference>
<feature type="transmembrane region" description="Helical" evidence="6">
    <location>
        <begin position="230"/>
        <end position="251"/>
    </location>
</feature>
<evidence type="ECO:0000259" key="7">
    <source>
        <dbReference type="Pfam" id="PF00924"/>
    </source>
</evidence>
<evidence type="ECO:0000313" key="8">
    <source>
        <dbReference type="EMBL" id="KAG0587360.1"/>
    </source>
</evidence>
<keyword evidence="3 6" id="KW-0812">Transmembrane</keyword>
<keyword evidence="4 6" id="KW-1133">Transmembrane helix</keyword>
<dbReference type="EMBL" id="CM026422">
    <property type="protein sequence ID" value="KAG0587360.1"/>
    <property type="molecule type" value="Genomic_DNA"/>
</dbReference>
<keyword evidence="9" id="KW-1185">Reference proteome</keyword>
<dbReference type="Gene3D" id="2.30.30.60">
    <property type="match status" value="1"/>
</dbReference>
<proteinExistence type="inferred from homology"/>
<comment type="caution">
    <text evidence="8">The sequence shown here is derived from an EMBL/GenBank/DDBJ whole genome shotgun (WGS) entry which is preliminary data.</text>
</comment>
<dbReference type="InterPro" id="IPR011014">
    <property type="entry name" value="MscS_channel_TM-2"/>
</dbReference>
<reference evidence="8" key="1">
    <citation type="submission" date="2020-06" db="EMBL/GenBank/DDBJ databases">
        <title>WGS assembly of Ceratodon purpureus strain R40.</title>
        <authorList>
            <person name="Carey S.B."/>
            <person name="Jenkins J."/>
            <person name="Shu S."/>
            <person name="Lovell J.T."/>
            <person name="Sreedasyam A."/>
            <person name="Maumus F."/>
            <person name="Tiley G.P."/>
            <person name="Fernandez-Pozo N."/>
            <person name="Barry K."/>
            <person name="Chen C."/>
            <person name="Wang M."/>
            <person name="Lipzen A."/>
            <person name="Daum C."/>
            <person name="Saski C.A."/>
            <person name="Payton A.C."/>
            <person name="Mcbreen J.C."/>
            <person name="Conrad R.E."/>
            <person name="Kollar L.M."/>
            <person name="Olsson S."/>
            <person name="Huttunen S."/>
            <person name="Landis J.B."/>
            <person name="Wickett N.J."/>
            <person name="Johnson M.G."/>
            <person name="Rensing S.A."/>
            <person name="Grimwood J."/>
            <person name="Schmutz J."/>
            <person name="Mcdaniel S.F."/>
        </authorList>
    </citation>
    <scope>NUCLEOTIDE SEQUENCE</scope>
    <source>
        <strain evidence="8">R40</strain>
    </source>
</reference>
<dbReference type="InterPro" id="IPR023408">
    <property type="entry name" value="MscS_beta-dom_sf"/>
</dbReference>
<comment type="similarity">
    <text evidence="2">Belongs to the MscS (TC 1.A.23) family.</text>
</comment>
<keyword evidence="5 6" id="KW-0472">Membrane</keyword>
<evidence type="ECO:0000256" key="1">
    <source>
        <dbReference type="ARBA" id="ARBA00004141"/>
    </source>
</evidence>
<feature type="transmembrane region" description="Helical" evidence="6">
    <location>
        <begin position="140"/>
        <end position="159"/>
    </location>
</feature>
<evidence type="ECO:0000256" key="3">
    <source>
        <dbReference type="ARBA" id="ARBA00022692"/>
    </source>
</evidence>
<gene>
    <name evidence="8" type="ORF">KC19_2G159000</name>
</gene>
<dbReference type="PANTHER" id="PTHR30566">
    <property type="entry name" value="YNAI-RELATED MECHANOSENSITIVE ION CHANNEL"/>
    <property type="match status" value="1"/>
</dbReference>
<dbReference type="Gene3D" id="1.10.287.1260">
    <property type="match status" value="1"/>
</dbReference>
<dbReference type="Pfam" id="PF00924">
    <property type="entry name" value="MS_channel_2nd"/>
    <property type="match status" value="1"/>
</dbReference>
<dbReference type="PANTHER" id="PTHR30566:SF5">
    <property type="entry name" value="MECHANOSENSITIVE ION CHANNEL PROTEIN 1, MITOCHONDRIAL-RELATED"/>
    <property type="match status" value="1"/>
</dbReference>
<sequence length="499" mass="54717">MMALPMRDIIQIDVASRLQPIAIRPSVKLQAIPQHATPVNGLVWNGRQQHHHRPWECHYKSHLLALQNTRTWSMAAMGTSCVSLGSIRRREQHVHEIRASASLIKSGFGLIKGWGQARRLFLYLLPKCVGLARDREGSLVVVRPGSTVIVLSIMSWIVLPNMLRRLYSYMETAPTQTTKRLVGRTPLEKVLEKVPYELSMCGALEDPARLLAAIVAFSHMAYTVAPTSVAAVYLTQIWSGATVVCVVWFLYRWKSNVFARIVTEKSFAGPDKERYLTMDHLSSLGLLILGCMAVAEACGMAVQSILTVGGIGGVATAFAAKDVMGNMLCGVALQFSRPFSIGDSITAGPVTGQVVEMGIHSTLLLNADKFPIIVPNSFFSSQVIVNKSRVQWRGMAFTLPMRLQDLDRVPVITLEVRKMLTEHPKVFLETELPRCHITRVGGLSLELNVACNLKPMGPDEFLMTEEALLIEVAQIIVKAGALLGSDNSPCSFSGGGCSV</sequence>
<comment type="subcellular location">
    <subcellularLocation>
        <location evidence="1">Membrane</location>
        <topology evidence="1">Multi-pass membrane protein</topology>
    </subcellularLocation>
</comment>
<dbReference type="AlphaFoldDB" id="A0A8T0IUF2"/>
<feature type="domain" description="Mechanosensitive ion channel MscS" evidence="7">
    <location>
        <begin position="322"/>
        <end position="389"/>
    </location>
</feature>
<dbReference type="GO" id="GO:0055085">
    <property type="term" value="P:transmembrane transport"/>
    <property type="evidence" value="ECO:0007669"/>
    <property type="project" value="InterPro"/>
</dbReference>
<dbReference type="InterPro" id="IPR010920">
    <property type="entry name" value="LSM_dom_sf"/>
</dbReference>
<dbReference type="GO" id="GO:0016020">
    <property type="term" value="C:membrane"/>
    <property type="evidence" value="ECO:0007669"/>
    <property type="project" value="UniProtKB-SubCell"/>
</dbReference>
<feature type="transmembrane region" description="Helical" evidence="6">
    <location>
        <begin position="275"/>
        <end position="295"/>
    </location>
</feature>
<dbReference type="SUPFAM" id="SSF82861">
    <property type="entry name" value="Mechanosensitive channel protein MscS (YggB), transmembrane region"/>
    <property type="match status" value="1"/>
</dbReference>
<organism evidence="8 9">
    <name type="scientific">Ceratodon purpureus</name>
    <name type="common">Fire moss</name>
    <name type="synonym">Dicranum purpureum</name>
    <dbReference type="NCBI Taxonomy" id="3225"/>
    <lineage>
        <taxon>Eukaryota</taxon>
        <taxon>Viridiplantae</taxon>
        <taxon>Streptophyta</taxon>
        <taxon>Embryophyta</taxon>
        <taxon>Bryophyta</taxon>
        <taxon>Bryophytina</taxon>
        <taxon>Bryopsida</taxon>
        <taxon>Dicranidae</taxon>
        <taxon>Pseudoditrichales</taxon>
        <taxon>Ditrichaceae</taxon>
        <taxon>Ceratodon</taxon>
    </lineage>
</organism>
<evidence type="ECO:0000256" key="6">
    <source>
        <dbReference type="SAM" id="Phobius"/>
    </source>
</evidence>
<protein>
    <recommendedName>
        <fullName evidence="7">Mechanosensitive ion channel MscS domain-containing protein</fullName>
    </recommendedName>
</protein>
<name>A0A8T0IUF2_CERPU</name>
<evidence type="ECO:0000256" key="5">
    <source>
        <dbReference type="ARBA" id="ARBA00023136"/>
    </source>
</evidence>
<accession>A0A8T0IUF2</accession>
<evidence type="ECO:0000313" key="9">
    <source>
        <dbReference type="Proteomes" id="UP000822688"/>
    </source>
</evidence>